<evidence type="ECO:0000313" key="3">
    <source>
        <dbReference type="Proteomes" id="UP000276133"/>
    </source>
</evidence>
<protein>
    <submittedName>
        <fullName evidence="2">Uncharacterized protein</fullName>
    </submittedName>
</protein>
<evidence type="ECO:0000313" key="2">
    <source>
        <dbReference type="EMBL" id="RMZ96004.1"/>
    </source>
</evidence>
<feature type="transmembrane region" description="Helical" evidence="1">
    <location>
        <begin position="32"/>
        <end position="58"/>
    </location>
</feature>
<accession>A0A3M7PBB0</accession>
<dbReference type="Proteomes" id="UP000276133">
    <property type="component" value="Unassembled WGS sequence"/>
</dbReference>
<name>A0A3M7PBB0_BRAPC</name>
<evidence type="ECO:0000256" key="1">
    <source>
        <dbReference type="SAM" id="Phobius"/>
    </source>
</evidence>
<feature type="non-terminal residue" evidence="2">
    <location>
        <position position="1"/>
    </location>
</feature>
<reference evidence="2 3" key="1">
    <citation type="journal article" date="2018" name="Sci. Rep.">
        <title>Genomic signatures of local adaptation to the degree of environmental predictability in rotifers.</title>
        <authorList>
            <person name="Franch-Gras L."/>
            <person name="Hahn C."/>
            <person name="Garcia-Roger E.M."/>
            <person name="Carmona M.J."/>
            <person name="Serra M."/>
            <person name="Gomez A."/>
        </authorList>
    </citation>
    <scope>NUCLEOTIDE SEQUENCE [LARGE SCALE GENOMIC DNA]</scope>
    <source>
        <strain evidence="2">HYR1</strain>
    </source>
</reference>
<organism evidence="2 3">
    <name type="scientific">Brachionus plicatilis</name>
    <name type="common">Marine rotifer</name>
    <name type="synonym">Brachionus muelleri</name>
    <dbReference type="NCBI Taxonomy" id="10195"/>
    <lineage>
        <taxon>Eukaryota</taxon>
        <taxon>Metazoa</taxon>
        <taxon>Spiralia</taxon>
        <taxon>Gnathifera</taxon>
        <taxon>Rotifera</taxon>
        <taxon>Eurotatoria</taxon>
        <taxon>Monogononta</taxon>
        <taxon>Pseudotrocha</taxon>
        <taxon>Ploima</taxon>
        <taxon>Brachionidae</taxon>
        <taxon>Brachionus</taxon>
    </lineage>
</organism>
<keyword evidence="3" id="KW-1185">Reference proteome</keyword>
<proteinExistence type="predicted"/>
<keyword evidence="1" id="KW-0812">Transmembrane</keyword>
<dbReference type="AlphaFoldDB" id="A0A3M7PBB0"/>
<keyword evidence="1" id="KW-1133">Transmembrane helix</keyword>
<comment type="caution">
    <text evidence="2">The sequence shown here is derived from an EMBL/GenBank/DDBJ whole genome shotgun (WGS) entry which is preliminary data.</text>
</comment>
<dbReference type="EMBL" id="REGN01012315">
    <property type="protein sequence ID" value="RMZ96004.1"/>
    <property type="molecule type" value="Genomic_DNA"/>
</dbReference>
<gene>
    <name evidence="2" type="ORF">BpHYR1_045719</name>
</gene>
<keyword evidence="1" id="KW-0472">Membrane</keyword>
<sequence>TFINFSFLVTFDSAFTKHKDHLFLKLWNLEFYTIRLVLSIFTVCVAPLQTQLASFLVFKKKAVE</sequence>